<proteinExistence type="predicted"/>
<protein>
    <submittedName>
        <fullName evidence="3">Uncharacterized protein LOC106813191</fullName>
    </submittedName>
</protein>
<dbReference type="Pfam" id="PF20231">
    <property type="entry name" value="DUF6589"/>
    <property type="match status" value="1"/>
</dbReference>
<evidence type="ECO:0000313" key="2">
    <source>
        <dbReference type="Proteomes" id="UP000695022"/>
    </source>
</evidence>
<keyword evidence="2" id="KW-1185">Reference proteome</keyword>
<sequence length="136" mass="15514">MFTIPCHGDALTVERIFDGKRARAAGHSRLERLEGIHPVPQEFHKRAILLQDTMDMLFNGQSAPDKGTLFNIKNVFNHRNLKKKVMDNFNHVEDFLKFTTAAMVSYLAMMLCGISKLTDKLTLDVPEASFRQFGCR</sequence>
<accession>A0ABM1EKM4</accession>
<evidence type="ECO:0000313" key="3">
    <source>
        <dbReference type="RefSeq" id="XP_014672745.1"/>
    </source>
</evidence>
<dbReference type="InterPro" id="IPR046496">
    <property type="entry name" value="DUF6589"/>
</dbReference>
<evidence type="ECO:0000259" key="1">
    <source>
        <dbReference type="Pfam" id="PF20231"/>
    </source>
</evidence>
<feature type="domain" description="DUF6589" evidence="1">
    <location>
        <begin position="4"/>
        <end position="119"/>
    </location>
</feature>
<name>A0ABM1EKM4_PRICU</name>
<dbReference type="Proteomes" id="UP000695022">
    <property type="component" value="Unplaced"/>
</dbReference>
<dbReference type="GeneID" id="106813191"/>
<dbReference type="RefSeq" id="XP_014672745.1">
    <property type="nucleotide sequence ID" value="XM_014817259.1"/>
</dbReference>
<reference evidence="3" key="1">
    <citation type="submission" date="2025-08" db="UniProtKB">
        <authorList>
            <consortium name="RefSeq"/>
        </authorList>
    </citation>
    <scope>IDENTIFICATION</scope>
</reference>
<organism evidence="2 3">
    <name type="scientific">Priapulus caudatus</name>
    <name type="common">Priapulid worm</name>
    <dbReference type="NCBI Taxonomy" id="37621"/>
    <lineage>
        <taxon>Eukaryota</taxon>
        <taxon>Metazoa</taxon>
        <taxon>Ecdysozoa</taxon>
        <taxon>Scalidophora</taxon>
        <taxon>Priapulida</taxon>
        <taxon>Priapulimorpha</taxon>
        <taxon>Priapulimorphida</taxon>
        <taxon>Priapulidae</taxon>
        <taxon>Priapulus</taxon>
    </lineage>
</organism>
<gene>
    <name evidence="3" type="primary">LOC106813191</name>
</gene>